<comment type="caution">
    <text evidence="2">The sequence shown here is derived from an EMBL/GenBank/DDBJ whole genome shotgun (WGS) entry which is preliminary data.</text>
</comment>
<feature type="chain" id="PRO_5038686564" evidence="1">
    <location>
        <begin position="21"/>
        <end position="128"/>
    </location>
</feature>
<dbReference type="OrthoDB" id="4868309at2"/>
<organism evidence="2 3">
    <name type="scientific">Kribbella antiqua</name>
    <dbReference type="NCBI Taxonomy" id="2512217"/>
    <lineage>
        <taxon>Bacteria</taxon>
        <taxon>Bacillati</taxon>
        <taxon>Actinomycetota</taxon>
        <taxon>Actinomycetes</taxon>
        <taxon>Propionibacteriales</taxon>
        <taxon>Kribbellaceae</taxon>
        <taxon>Kribbella</taxon>
    </lineage>
</organism>
<name>A0A4R2IQ51_9ACTN</name>
<dbReference type="AlphaFoldDB" id="A0A4R2IQ51"/>
<feature type="signal peptide" evidence="1">
    <location>
        <begin position="1"/>
        <end position="20"/>
    </location>
</feature>
<gene>
    <name evidence="2" type="ORF">EV646_10563</name>
</gene>
<proteinExistence type="predicted"/>
<keyword evidence="3" id="KW-1185">Reference proteome</keyword>
<evidence type="ECO:0000313" key="2">
    <source>
        <dbReference type="EMBL" id="TCO47511.1"/>
    </source>
</evidence>
<dbReference type="RefSeq" id="WP_132149073.1">
    <property type="nucleotide sequence ID" value="NZ_SLWR01000005.1"/>
</dbReference>
<dbReference type="Proteomes" id="UP000295573">
    <property type="component" value="Unassembled WGS sequence"/>
</dbReference>
<protein>
    <submittedName>
        <fullName evidence="2">Uncharacterized protein</fullName>
    </submittedName>
</protein>
<accession>A0A4R2IQ51</accession>
<keyword evidence="1" id="KW-0732">Signal</keyword>
<reference evidence="2 3" key="1">
    <citation type="journal article" date="2015" name="Stand. Genomic Sci.">
        <title>Genomic Encyclopedia of Bacterial and Archaeal Type Strains, Phase III: the genomes of soil and plant-associated and newly described type strains.</title>
        <authorList>
            <person name="Whitman W.B."/>
            <person name="Woyke T."/>
            <person name="Klenk H.P."/>
            <person name="Zhou Y."/>
            <person name="Lilburn T.G."/>
            <person name="Beck B.J."/>
            <person name="De Vos P."/>
            <person name="Vandamme P."/>
            <person name="Eisen J.A."/>
            <person name="Garrity G."/>
            <person name="Hugenholtz P."/>
            <person name="Kyrpides N.C."/>
        </authorList>
    </citation>
    <scope>NUCLEOTIDE SEQUENCE [LARGE SCALE GENOMIC DNA]</scope>
    <source>
        <strain evidence="2 3">VKM Ac-2541</strain>
    </source>
</reference>
<dbReference type="EMBL" id="SLWR01000005">
    <property type="protein sequence ID" value="TCO47511.1"/>
    <property type="molecule type" value="Genomic_DNA"/>
</dbReference>
<evidence type="ECO:0000313" key="3">
    <source>
        <dbReference type="Proteomes" id="UP000295573"/>
    </source>
</evidence>
<evidence type="ECO:0000256" key="1">
    <source>
        <dbReference type="SAM" id="SignalP"/>
    </source>
</evidence>
<sequence>MLKRLCAVLSTAIVAMTAIATNAAADPKGDIIPLTCDNGQTVEVAVNGNGDFTPGHLVGGTAVYVVQSLDATFTFTPPGGPTETQHFVTSKGNVHGDLVTCTFDFSETSPEGTFHGFGTVVVFVTPAS</sequence>